<dbReference type="CDD" id="cd00413">
    <property type="entry name" value="Glyco_hydrolase_16"/>
    <property type="match status" value="1"/>
</dbReference>
<feature type="compositionally biased region" description="Low complexity" evidence="2">
    <location>
        <begin position="81"/>
        <end position="102"/>
    </location>
</feature>
<dbReference type="PANTHER" id="PTHR10963:SF55">
    <property type="entry name" value="GLYCOSIDE HYDROLASE FAMILY 16 PROTEIN"/>
    <property type="match status" value="1"/>
</dbReference>
<evidence type="ECO:0000313" key="5">
    <source>
        <dbReference type="EMBL" id="GAA4537918.1"/>
    </source>
</evidence>
<keyword evidence="3" id="KW-0472">Membrane</keyword>
<feature type="transmembrane region" description="Helical" evidence="3">
    <location>
        <begin position="47"/>
        <end position="66"/>
    </location>
</feature>
<accession>A0ABP8RGB2</accession>
<comment type="caution">
    <text evidence="5">The sequence shown here is derived from an EMBL/GenBank/DDBJ whole genome shotgun (WGS) entry which is preliminary data.</text>
</comment>
<comment type="similarity">
    <text evidence="1">Belongs to the glycosyl hydrolase 16 family.</text>
</comment>
<feature type="compositionally biased region" description="Gly residues" evidence="2">
    <location>
        <begin position="1"/>
        <end position="11"/>
    </location>
</feature>
<feature type="compositionally biased region" description="Pro residues" evidence="2">
    <location>
        <begin position="26"/>
        <end position="36"/>
    </location>
</feature>
<proteinExistence type="inferred from homology"/>
<feature type="region of interest" description="Disordered" evidence="2">
    <location>
        <begin position="1"/>
        <end position="40"/>
    </location>
</feature>
<dbReference type="InterPro" id="IPR050546">
    <property type="entry name" value="Glycosyl_Hydrlase_16"/>
</dbReference>
<evidence type="ECO:0000259" key="4">
    <source>
        <dbReference type="PROSITE" id="PS51762"/>
    </source>
</evidence>
<name>A0ABP8RGB2_9PSEU</name>
<feature type="domain" description="GH16" evidence="4">
    <location>
        <begin position="70"/>
        <end position="311"/>
    </location>
</feature>
<gene>
    <name evidence="5" type="ORF">GCM10023175_07150</name>
</gene>
<evidence type="ECO:0000313" key="6">
    <source>
        <dbReference type="Proteomes" id="UP001501598"/>
    </source>
</evidence>
<evidence type="ECO:0000256" key="2">
    <source>
        <dbReference type="SAM" id="MobiDB-lite"/>
    </source>
</evidence>
<sequence>MTGPGGTGTGPGDENPPTRPVEQMPRPEPTEQPPGGAPTRTVSRRTLYVVAGIAILAVVALIVVLVRPTSGSGGNEPPVAEPAGPTSTTTTPSAGTETSAATILGWGDPSRVDEFDGPRPAGWNLYKGEGHDGNGRRTPDAISVKDGILTVTGDSKGDTGGMALYPGQQYGRWEGRVRLPESDPTYHALLLLWPDAEDWPEGGEVDFMEATDGDRQNVSFFLHYSKNNKQDEGSVAVDATQWHNWAVEWTPDHIIGYLDGQEWYRVEDKDHLPPRPMHLTIQLDWFPEDGDPDNVRESEMQVDWIKEYPLR</sequence>
<protein>
    <recommendedName>
        <fullName evidence="4">GH16 domain-containing protein</fullName>
    </recommendedName>
</protein>
<dbReference type="InterPro" id="IPR013320">
    <property type="entry name" value="ConA-like_dom_sf"/>
</dbReference>
<dbReference type="Gene3D" id="2.60.120.200">
    <property type="match status" value="1"/>
</dbReference>
<feature type="compositionally biased region" description="Basic and acidic residues" evidence="2">
    <location>
        <begin position="128"/>
        <end position="139"/>
    </location>
</feature>
<keyword evidence="3" id="KW-1133">Transmembrane helix</keyword>
<dbReference type="EMBL" id="BAABGT010000012">
    <property type="protein sequence ID" value="GAA4537918.1"/>
    <property type="molecule type" value="Genomic_DNA"/>
</dbReference>
<dbReference type="Proteomes" id="UP001501598">
    <property type="component" value="Unassembled WGS sequence"/>
</dbReference>
<evidence type="ECO:0000256" key="3">
    <source>
        <dbReference type="SAM" id="Phobius"/>
    </source>
</evidence>
<evidence type="ECO:0000256" key="1">
    <source>
        <dbReference type="ARBA" id="ARBA00006865"/>
    </source>
</evidence>
<keyword evidence="3" id="KW-0812">Transmembrane</keyword>
<organism evidence="5 6">
    <name type="scientific">Pseudonocardia xishanensis</name>
    <dbReference type="NCBI Taxonomy" id="630995"/>
    <lineage>
        <taxon>Bacteria</taxon>
        <taxon>Bacillati</taxon>
        <taxon>Actinomycetota</taxon>
        <taxon>Actinomycetes</taxon>
        <taxon>Pseudonocardiales</taxon>
        <taxon>Pseudonocardiaceae</taxon>
        <taxon>Pseudonocardia</taxon>
    </lineage>
</organism>
<dbReference type="PANTHER" id="PTHR10963">
    <property type="entry name" value="GLYCOSYL HYDROLASE-RELATED"/>
    <property type="match status" value="1"/>
</dbReference>
<dbReference type="SUPFAM" id="SSF49899">
    <property type="entry name" value="Concanavalin A-like lectins/glucanases"/>
    <property type="match status" value="1"/>
</dbReference>
<dbReference type="InterPro" id="IPR000757">
    <property type="entry name" value="Beta-glucanase-like"/>
</dbReference>
<keyword evidence="6" id="KW-1185">Reference proteome</keyword>
<dbReference type="RefSeq" id="WP_345412593.1">
    <property type="nucleotide sequence ID" value="NZ_BAABGT010000012.1"/>
</dbReference>
<dbReference type="Pfam" id="PF00722">
    <property type="entry name" value="Glyco_hydro_16"/>
    <property type="match status" value="1"/>
</dbReference>
<reference evidence="6" key="1">
    <citation type="journal article" date="2019" name="Int. J. Syst. Evol. Microbiol.">
        <title>The Global Catalogue of Microorganisms (GCM) 10K type strain sequencing project: providing services to taxonomists for standard genome sequencing and annotation.</title>
        <authorList>
            <consortium name="The Broad Institute Genomics Platform"/>
            <consortium name="The Broad Institute Genome Sequencing Center for Infectious Disease"/>
            <person name="Wu L."/>
            <person name="Ma J."/>
        </authorList>
    </citation>
    <scope>NUCLEOTIDE SEQUENCE [LARGE SCALE GENOMIC DNA]</scope>
    <source>
        <strain evidence="6">JCM 17906</strain>
    </source>
</reference>
<dbReference type="PROSITE" id="PS51762">
    <property type="entry name" value="GH16_2"/>
    <property type="match status" value="1"/>
</dbReference>
<feature type="region of interest" description="Disordered" evidence="2">
    <location>
        <begin position="69"/>
        <end position="141"/>
    </location>
</feature>